<dbReference type="InterPro" id="IPR036188">
    <property type="entry name" value="FAD/NAD-bd_sf"/>
</dbReference>
<dbReference type="SUPFAM" id="SSF51905">
    <property type="entry name" value="FAD/NAD(P)-binding domain"/>
    <property type="match status" value="1"/>
</dbReference>
<dbReference type="EC" id="1.14.13.127" evidence="3"/>
<dbReference type="GO" id="GO:0008688">
    <property type="term" value="F:3-(3-hydroxyphenyl)propionate hydroxylase activity"/>
    <property type="evidence" value="ECO:0007669"/>
    <property type="project" value="UniProtKB-EC"/>
</dbReference>
<name>A0ABU1SYK3_9HYPH</name>
<dbReference type="PRINTS" id="PR00420">
    <property type="entry name" value="RNGMNOXGNASE"/>
</dbReference>
<dbReference type="RefSeq" id="WP_183774745.1">
    <property type="nucleotide sequence ID" value="NZ_JAVDUP010000008.1"/>
</dbReference>
<evidence type="ECO:0000259" key="2">
    <source>
        <dbReference type="Pfam" id="PF01494"/>
    </source>
</evidence>
<dbReference type="NCBIfam" id="NF004829">
    <property type="entry name" value="PRK06183.1-3"/>
    <property type="match status" value="1"/>
</dbReference>
<dbReference type="Pfam" id="PF01494">
    <property type="entry name" value="FAD_binding_3"/>
    <property type="match status" value="1"/>
</dbReference>
<protein>
    <submittedName>
        <fullName evidence="3">3-(3-hydroxy-phenyl)propionate hydroxylase</fullName>
        <ecNumber evidence="3">1.14.13.127</ecNumber>
    </submittedName>
</protein>
<sequence>MKDYQVIIIGFGPSGAMAANLLGKAGITTLCVDRTTEVYDKPRAIALDHEIMRLFDNIGLRQDIEAHVAPFDLSEHFGASGQLLRRVGMVGKPYPLGYTPTMVFTQPPVERALRAHAVQWPSVSVSLGTEVTAVSNVSDKAVVSLREADGTERAVSAQYVIACDGASSGTRERLGLTLEDLNFDEPWVVVDVLVNPDKLDRVPVNSSHFCNPERPVAYIVGPQNHRRWEIMLREDENPRDVEKPEWVWKFLDRWITPDDATIWRSAAYRFHALVATHWRQGRFFLAGDAAHQQPPILGQGMCQGMRDVANLCWKLKAVLKDGAPPELLDTYGNERREHVRELILKIKEIGAVLCERDPEAAIRRDERILAESDGLPRTLFRQSIIPPIRHGLIDPTTGSGAGELFPQPIVTFRGKSCLLDDVCGGGWRLIIDGGRFGTLPPSTVDEARQLGMTILHLGSSIASAHSDVIPFVEDDGILDHWFGERKTSAAIVRPDHYVYSVATSKESIERHLRNLGSHLRRVNPRSVTTEEVA</sequence>
<feature type="domain" description="FAD-binding" evidence="2">
    <location>
        <begin position="3"/>
        <end position="342"/>
    </location>
</feature>
<evidence type="ECO:0000256" key="1">
    <source>
        <dbReference type="ARBA" id="ARBA00023002"/>
    </source>
</evidence>
<reference evidence="3 4" key="1">
    <citation type="submission" date="2023-07" db="EMBL/GenBank/DDBJ databases">
        <title>Sorghum-associated microbial communities from plants grown in Nebraska, USA.</title>
        <authorList>
            <person name="Schachtman D."/>
        </authorList>
    </citation>
    <scope>NUCLEOTIDE SEQUENCE [LARGE SCALE GENOMIC DNA]</scope>
    <source>
        <strain evidence="3 4">3199</strain>
    </source>
</reference>
<proteinExistence type="predicted"/>
<keyword evidence="4" id="KW-1185">Reference proteome</keyword>
<evidence type="ECO:0000313" key="4">
    <source>
        <dbReference type="Proteomes" id="UP001250791"/>
    </source>
</evidence>
<evidence type="ECO:0000313" key="3">
    <source>
        <dbReference type="EMBL" id="MDR6903508.1"/>
    </source>
</evidence>
<comment type="caution">
    <text evidence="3">The sequence shown here is derived from an EMBL/GenBank/DDBJ whole genome shotgun (WGS) entry which is preliminary data.</text>
</comment>
<dbReference type="InterPro" id="IPR050631">
    <property type="entry name" value="PheA/TfdB_FAD_monoxygenase"/>
</dbReference>
<dbReference type="Proteomes" id="UP001250791">
    <property type="component" value="Unassembled WGS sequence"/>
</dbReference>
<gene>
    <name evidence="3" type="ORF">J2W52_005141</name>
</gene>
<dbReference type="InterPro" id="IPR002938">
    <property type="entry name" value="FAD-bd"/>
</dbReference>
<dbReference type="Gene3D" id="3.30.9.10">
    <property type="entry name" value="D-Amino Acid Oxidase, subunit A, domain 2"/>
    <property type="match status" value="1"/>
</dbReference>
<dbReference type="PANTHER" id="PTHR43476">
    <property type="entry name" value="3-(3-HYDROXY-PHENYL)PROPIONATE/3-HYDROXYCINNAMIC ACID HYDROXYLASE"/>
    <property type="match status" value="1"/>
</dbReference>
<organism evidence="3 4">
    <name type="scientific">Rhizobium miluonense</name>
    <dbReference type="NCBI Taxonomy" id="411945"/>
    <lineage>
        <taxon>Bacteria</taxon>
        <taxon>Pseudomonadati</taxon>
        <taxon>Pseudomonadota</taxon>
        <taxon>Alphaproteobacteria</taxon>
        <taxon>Hyphomicrobiales</taxon>
        <taxon>Rhizobiaceae</taxon>
        <taxon>Rhizobium/Agrobacterium group</taxon>
        <taxon>Rhizobium</taxon>
    </lineage>
</organism>
<dbReference type="PANTHER" id="PTHR43476:SF3">
    <property type="entry name" value="FAD-BINDING MONOOXYGENASE"/>
    <property type="match status" value="1"/>
</dbReference>
<accession>A0ABU1SYK3</accession>
<dbReference type="EMBL" id="JAVDUP010000008">
    <property type="protein sequence ID" value="MDR6903508.1"/>
    <property type="molecule type" value="Genomic_DNA"/>
</dbReference>
<dbReference type="Gene3D" id="3.50.50.60">
    <property type="entry name" value="FAD/NAD(P)-binding domain"/>
    <property type="match status" value="1"/>
</dbReference>
<keyword evidence="1 3" id="KW-0560">Oxidoreductase</keyword>